<proteinExistence type="inferred from homology"/>
<dbReference type="CDD" id="cd05471">
    <property type="entry name" value="pepsin_like"/>
    <property type="match status" value="1"/>
</dbReference>
<evidence type="ECO:0000256" key="2">
    <source>
        <dbReference type="PIRSR" id="PIRSR601461-1"/>
    </source>
</evidence>
<keyword evidence="4" id="KW-0732">Signal</keyword>
<dbReference type="GO" id="GO:0005764">
    <property type="term" value="C:lysosome"/>
    <property type="evidence" value="ECO:0007669"/>
    <property type="project" value="TreeGrafter"/>
</dbReference>
<dbReference type="InterPro" id="IPR033121">
    <property type="entry name" value="PEPTIDASE_A1"/>
</dbReference>
<evidence type="ECO:0000313" key="7">
    <source>
        <dbReference type="Proteomes" id="UP001201812"/>
    </source>
</evidence>
<name>A0AAD4R9A4_9BILA</name>
<dbReference type="InterPro" id="IPR034164">
    <property type="entry name" value="Pepsin-like_dom"/>
</dbReference>
<gene>
    <name evidence="6" type="ORF">DdX_06063</name>
</gene>
<dbReference type="Proteomes" id="UP001201812">
    <property type="component" value="Unassembled WGS sequence"/>
</dbReference>
<feature type="domain" description="Peptidase A1" evidence="5">
    <location>
        <begin position="60"/>
        <end position="387"/>
    </location>
</feature>
<sequence>MITIVGVVLLILLEFANCDIQRIEVQHHKVPNSSLSRKRNTERFKGSTNLEPYDGYVHVLLGNITFGTPPQKFQVLFDLQSVDVWVIADYADLSDDDNDNNYAYESASTGRKKNTYSSSDSTTYTKDGRPFSADWGYVSGELASDIINVANIQTNITFGLVDDISNYYFFVEPVDGEFGLSSANMSDNNISSSLYALKDSLDKPIVSFHLRRNYTVNSTSVYTSTITLGNEDTENCRDEWKYVDQTYPGEYQFNVHSIQIGDKTRAVGVDGIIEDNGIFIDVGLDDVSFMAELTNATYNSTTNLYTLPCIPNRDLPIIQLNLGDGRTTVLLGPEEYILPVKANDSECYFGFVGYGNSNTSHMWYLGRPFLDSQCFSFNLSSLEIGFSPVKKL</sequence>
<keyword evidence="7" id="KW-1185">Reference proteome</keyword>
<feature type="chain" id="PRO_5042215134" evidence="4">
    <location>
        <begin position="19"/>
        <end position="392"/>
    </location>
</feature>
<protein>
    <submittedName>
        <fullName evidence="6">Eukaryotic aspartyl protease domain-containing protein</fullName>
    </submittedName>
</protein>
<comment type="similarity">
    <text evidence="1">Belongs to the peptidase A1 family.</text>
</comment>
<dbReference type="SUPFAM" id="SSF50630">
    <property type="entry name" value="Acid proteases"/>
    <property type="match status" value="1"/>
</dbReference>
<feature type="region of interest" description="Disordered" evidence="3">
    <location>
        <begin position="102"/>
        <end position="123"/>
    </location>
</feature>
<dbReference type="InterPro" id="IPR021109">
    <property type="entry name" value="Peptidase_aspartic_dom_sf"/>
</dbReference>
<dbReference type="AlphaFoldDB" id="A0AAD4R9A4"/>
<evidence type="ECO:0000256" key="4">
    <source>
        <dbReference type="SAM" id="SignalP"/>
    </source>
</evidence>
<keyword evidence="6" id="KW-0378">Hydrolase</keyword>
<dbReference type="Pfam" id="PF00026">
    <property type="entry name" value="Asp"/>
    <property type="match status" value="1"/>
</dbReference>
<accession>A0AAD4R9A4</accession>
<feature type="active site" evidence="2">
    <location>
        <position position="281"/>
    </location>
</feature>
<evidence type="ECO:0000256" key="1">
    <source>
        <dbReference type="ARBA" id="ARBA00007447"/>
    </source>
</evidence>
<dbReference type="PROSITE" id="PS51767">
    <property type="entry name" value="PEPTIDASE_A1"/>
    <property type="match status" value="1"/>
</dbReference>
<feature type="active site" evidence="2">
    <location>
        <position position="78"/>
    </location>
</feature>
<dbReference type="EMBL" id="JAKKPZ010000007">
    <property type="protein sequence ID" value="KAI1718948.1"/>
    <property type="molecule type" value="Genomic_DNA"/>
</dbReference>
<dbReference type="GO" id="GO:0004190">
    <property type="term" value="F:aspartic-type endopeptidase activity"/>
    <property type="evidence" value="ECO:0007669"/>
    <property type="project" value="InterPro"/>
</dbReference>
<feature type="signal peptide" evidence="4">
    <location>
        <begin position="1"/>
        <end position="18"/>
    </location>
</feature>
<dbReference type="PANTHER" id="PTHR47966">
    <property type="entry name" value="BETA-SITE APP-CLEAVING ENZYME, ISOFORM A-RELATED"/>
    <property type="match status" value="1"/>
</dbReference>
<evidence type="ECO:0000256" key="3">
    <source>
        <dbReference type="SAM" id="MobiDB-lite"/>
    </source>
</evidence>
<comment type="caution">
    <text evidence="6">The sequence shown here is derived from an EMBL/GenBank/DDBJ whole genome shotgun (WGS) entry which is preliminary data.</text>
</comment>
<organism evidence="6 7">
    <name type="scientific">Ditylenchus destructor</name>
    <dbReference type="NCBI Taxonomy" id="166010"/>
    <lineage>
        <taxon>Eukaryota</taxon>
        <taxon>Metazoa</taxon>
        <taxon>Ecdysozoa</taxon>
        <taxon>Nematoda</taxon>
        <taxon>Chromadorea</taxon>
        <taxon>Rhabditida</taxon>
        <taxon>Tylenchina</taxon>
        <taxon>Tylenchomorpha</taxon>
        <taxon>Sphaerularioidea</taxon>
        <taxon>Anguinidae</taxon>
        <taxon>Anguininae</taxon>
        <taxon>Ditylenchus</taxon>
    </lineage>
</organism>
<reference evidence="6" key="1">
    <citation type="submission" date="2022-01" db="EMBL/GenBank/DDBJ databases">
        <title>Genome Sequence Resource for Two Populations of Ditylenchus destructor, the Migratory Endoparasitic Phytonematode.</title>
        <authorList>
            <person name="Zhang H."/>
            <person name="Lin R."/>
            <person name="Xie B."/>
        </authorList>
    </citation>
    <scope>NUCLEOTIDE SEQUENCE</scope>
    <source>
        <strain evidence="6">BazhouSP</strain>
    </source>
</reference>
<dbReference type="Gene3D" id="2.40.70.10">
    <property type="entry name" value="Acid Proteases"/>
    <property type="match status" value="2"/>
</dbReference>
<dbReference type="PANTHER" id="PTHR47966:SF45">
    <property type="entry name" value="PEPTIDASE A1 DOMAIN-CONTAINING PROTEIN"/>
    <property type="match status" value="1"/>
</dbReference>
<keyword evidence="6" id="KW-0645">Protease</keyword>
<dbReference type="GO" id="GO:0006508">
    <property type="term" value="P:proteolysis"/>
    <property type="evidence" value="ECO:0007669"/>
    <property type="project" value="UniProtKB-KW"/>
</dbReference>
<dbReference type="InterPro" id="IPR001461">
    <property type="entry name" value="Aspartic_peptidase_A1"/>
</dbReference>
<evidence type="ECO:0000313" key="6">
    <source>
        <dbReference type="EMBL" id="KAI1718948.1"/>
    </source>
</evidence>
<evidence type="ECO:0000259" key="5">
    <source>
        <dbReference type="PROSITE" id="PS51767"/>
    </source>
</evidence>